<accession>A0ABY8X8M5</accession>
<protein>
    <submittedName>
        <fullName evidence="1">DUF6222 family protein</fullName>
    </submittedName>
</protein>
<evidence type="ECO:0000313" key="1">
    <source>
        <dbReference type="EMBL" id="WIV52754.1"/>
    </source>
</evidence>
<dbReference type="Pfam" id="PF19731">
    <property type="entry name" value="DUF6222"/>
    <property type="match status" value="1"/>
</dbReference>
<evidence type="ECO:0000313" key="2">
    <source>
        <dbReference type="Proteomes" id="UP001227101"/>
    </source>
</evidence>
<name>A0ABY8X8M5_9PSEU</name>
<dbReference type="InterPro" id="IPR046194">
    <property type="entry name" value="DUF6222"/>
</dbReference>
<keyword evidence="2" id="KW-1185">Reference proteome</keyword>
<dbReference type="RefSeq" id="WP_285449157.1">
    <property type="nucleotide sequence ID" value="NZ_CP127173.1"/>
</dbReference>
<reference evidence="1 2" key="1">
    <citation type="submission" date="2023-06" db="EMBL/GenBank/DDBJ databases">
        <authorList>
            <person name="Oyuntsetseg B."/>
            <person name="Kim S.B."/>
        </authorList>
    </citation>
    <scope>NUCLEOTIDE SEQUENCE [LARGE SCALE GENOMIC DNA]</scope>
    <source>
        <strain evidence="1 2">2-2</strain>
    </source>
</reference>
<dbReference type="Proteomes" id="UP001227101">
    <property type="component" value="Chromosome"/>
</dbReference>
<sequence>MTAHEETDDTTRPVRAVPDPIAEPVVAEVPAITRPMPRLGRGIVWSTIVAEIEQENLERLGRLRDAA</sequence>
<gene>
    <name evidence="1" type="ORF">QP939_27780</name>
</gene>
<dbReference type="EMBL" id="CP127173">
    <property type="protein sequence ID" value="WIV52754.1"/>
    <property type="molecule type" value="Genomic_DNA"/>
</dbReference>
<organism evidence="1 2">
    <name type="scientific">Amycolatopsis nalaikhensis</name>
    <dbReference type="NCBI Taxonomy" id="715472"/>
    <lineage>
        <taxon>Bacteria</taxon>
        <taxon>Bacillati</taxon>
        <taxon>Actinomycetota</taxon>
        <taxon>Actinomycetes</taxon>
        <taxon>Pseudonocardiales</taxon>
        <taxon>Pseudonocardiaceae</taxon>
        <taxon>Amycolatopsis</taxon>
    </lineage>
</organism>
<proteinExistence type="predicted"/>